<gene>
    <name evidence="3" type="ordered locus">Hbal_0925</name>
</gene>
<evidence type="ECO:0008006" key="5">
    <source>
        <dbReference type="Google" id="ProtNLM"/>
    </source>
</evidence>
<evidence type="ECO:0000313" key="4">
    <source>
        <dbReference type="Proteomes" id="UP000002745"/>
    </source>
</evidence>
<organism evidence="3 4">
    <name type="scientific">Hirschia baltica (strain ATCC 49814 / DSM 5838 / IFAM 1418)</name>
    <dbReference type="NCBI Taxonomy" id="582402"/>
    <lineage>
        <taxon>Bacteria</taxon>
        <taxon>Pseudomonadati</taxon>
        <taxon>Pseudomonadota</taxon>
        <taxon>Alphaproteobacteria</taxon>
        <taxon>Hyphomonadales</taxon>
        <taxon>Hyphomonadaceae</taxon>
        <taxon>Hirschia</taxon>
    </lineage>
</organism>
<reference evidence="4" key="1">
    <citation type="journal article" date="2011" name="J. Bacteriol.">
        <title>Genome sequences of eight morphologically diverse alphaproteobacteria.</title>
        <authorList>
            <consortium name="US DOE Joint Genome Institute"/>
            <person name="Brown P.J."/>
            <person name="Kysela D.T."/>
            <person name="Buechlein A."/>
            <person name="Hemmerich C."/>
            <person name="Brun Y.V."/>
        </authorList>
    </citation>
    <scope>NUCLEOTIDE SEQUENCE [LARGE SCALE GENOMIC DNA]</scope>
    <source>
        <strain evidence="4">ATCC 49814 / DSM 5838 / IFAM 1418</strain>
    </source>
</reference>
<sequence length="256" mass="28111">MRRFLPILALIYWVSSFALVSNADTPDLIANKPELSAALSESKIKVDVDFSGTRITLFAVSDQWDNPSVTFAVALVGPQRPYTITHHTKNNKERFVFVSAPAILSVATEAGKDDIETAKELNLAIINPRYSAMPEPDNMNDPKLEYWRQAFADLKTQKGLFNTNTHGLQRLDGGLIRADIDLPAAAPPGMYDVRILLFQDDTLLAETQTPLLLERKGVENALFTLSLKHPIIYGFLAVLLGCSVGIGAAFLGGGRR</sequence>
<dbReference type="STRING" id="582402.Hbal_0925"/>
<dbReference type="Pfam" id="PF09608">
    <property type="entry name" value="Alph_Pro_TM"/>
    <property type="match status" value="1"/>
</dbReference>
<evidence type="ECO:0000256" key="1">
    <source>
        <dbReference type="SAM" id="Phobius"/>
    </source>
</evidence>
<accession>C6XQL3</accession>
<dbReference type="HOGENOM" id="CLU_1084926_0_0_5"/>
<keyword evidence="1" id="KW-1133">Transmembrane helix</keyword>
<dbReference type="KEGG" id="hba:Hbal_0925"/>
<feature type="signal peptide" evidence="2">
    <location>
        <begin position="1"/>
        <end position="23"/>
    </location>
</feature>
<evidence type="ECO:0000256" key="2">
    <source>
        <dbReference type="SAM" id="SignalP"/>
    </source>
</evidence>
<dbReference type="AlphaFoldDB" id="C6XQL3"/>
<keyword evidence="1" id="KW-0812">Transmembrane</keyword>
<dbReference type="OrthoDB" id="9815212at2"/>
<keyword evidence="1" id="KW-0472">Membrane</keyword>
<dbReference type="RefSeq" id="WP_015826769.1">
    <property type="nucleotide sequence ID" value="NC_012982.1"/>
</dbReference>
<name>C6XQL3_HIRBI</name>
<keyword evidence="4" id="KW-1185">Reference proteome</keyword>
<proteinExistence type="predicted"/>
<dbReference type="eggNOG" id="ENOG50315WQ">
    <property type="taxonomic scope" value="Bacteria"/>
</dbReference>
<dbReference type="EMBL" id="CP001678">
    <property type="protein sequence ID" value="ACT58619.1"/>
    <property type="molecule type" value="Genomic_DNA"/>
</dbReference>
<dbReference type="InterPro" id="IPR019088">
    <property type="entry name" value="CHP02186-rel_TM"/>
</dbReference>
<feature type="transmembrane region" description="Helical" evidence="1">
    <location>
        <begin position="231"/>
        <end position="251"/>
    </location>
</feature>
<dbReference type="Proteomes" id="UP000002745">
    <property type="component" value="Chromosome"/>
</dbReference>
<feature type="chain" id="PRO_5002974237" description="Transmembrane protein" evidence="2">
    <location>
        <begin position="24"/>
        <end position="256"/>
    </location>
</feature>
<keyword evidence="2" id="KW-0732">Signal</keyword>
<protein>
    <recommendedName>
        <fullName evidence="5">Transmembrane protein</fullName>
    </recommendedName>
</protein>
<evidence type="ECO:0000313" key="3">
    <source>
        <dbReference type="EMBL" id="ACT58619.1"/>
    </source>
</evidence>